<protein>
    <submittedName>
        <fullName evidence="2">Type VI secretion system lipoprotein TssJ</fullName>
    </submittedName>
</protein>
<sequence length="167" mass="18216">MRPITPVGVLACSLVLAACASGAPTQQEAAWLDLGVNAAPTVNPDDRNRAAPIVVSLYELKTDGAFNAADYFTLQDKDKAVLADDLVTREQFQLRPGEHRTIRRKADSQATALGIVAAYRDLPNSVWRAVYPLPPARNAAWYRFSSPKLTLTIDLDTHAIRVTETGK</sequence>
<dbReference type="OrthoDB" id="5471061at2"/>
<proteinExistence type="predicted"/>
<evidence type="ECO:0000313" key="3">
    <source>
        <dbReference type="Proteomes" id="UP000280434"/>
    </source>
</evidence>
<evidence type="ECO:0000256" key="1">
    <source>
        <dbReference type="SAM" id="SignalP"/>
    </source>
</evidence>
<keyword evidence="3" id="KW-1185">Reference proteome</keyword>
<dbReference type="NCBIfam" id="TIGR03352">
    <property type="entry name" value="VI_chp_3"/>
    <property type="match status" value="1"/>
</dbReference>
<dbReference type="Gene3D" id="2.60.40.4150">
    <property type="entry name" value="Type VI secretion system, lipoprotein SciN"/>
    <property type="match status" value="1"/>
</dbReference>
<feature type="chain" id="PRO_5019811181" evidence="1">
    <location>
        <begin position="23"/>
        <end position="167"/>
    </location>
</feature>
<comment type="caution">
    <text evidence="2">The sequence shown here is derived from an EMBL/GenBank/DDBJ whole genome shotgun (WGS) entry which is preliminary data.</text>
</comment>
<organism evidence="2 3">
    <name type="scientific">Trinickia fusca</name>
    <dbReference type="NCBI Taxonomy" id="2419777"/>
    <lineage>
        <taxon>Bacteria</taxon>
        <taxon>Pseudomonadati</taxon>
        <taxon>Pseudomonadota</taxon>
        <taxon>Betaproteobacteria</taxon>
        <taxon>Burkholderiales</taxon>
        <taxon>Burkholderiaceae</taxon>
        <taxon>Trinickia</taxon>
    </lineage>
</organism>
<accession>A0A494XRP4</accession>
<dbReference type="AlphaFoldDB" id="A0A494XRP4"/>
<dbReference type="EMBL" id="RBZV01000001">
    <property type="protein sequence ID" value="RKP52321.1"/>
    <property type="molecule type" value="Genomic_DNA"/>
</dbReference>
<keyword evidence="1" id="KW-0732">Signal</keyword>
<gene>
    <name evidence="2" type="primary">tssJ</name>
    <name evidence="2" type="ORF">D7S89_01975</name>
</gene>
<feature type="signal peptide" evidence="1">
    <location>
        <begin position="1"/>
        <end position="22"/>
    </location>
</feature>
<dbReference type="Proteomes" id="UP000280434">
    <property type="component" value="Unassembled WGS sequence"/>
</dbReference>
<dbReference type="InterPro" id="IPR038706">
    <property type="entry name" value="Type_VI_SciN-like_sf"/>
</dbReference>
<dbReference type="PANTHER" id="PTHR37625">
    <property type="entry name" value="OUTER MEMBRANE LIPOPROTEIN-RELATED"/>
    <property type="match status" value="1"/>
</dbReference>
<dbReference type="Pfam" id="PF12790">
    <property type="entry name" value="T6SS-SciN"/>
    <property type="match status" value="1"/>
</dbReference>
<dbReference type="RefSeq" id="WP_121275096.1">
    <property type="nucleotide sequence ID" value="NZ_RBZV01000001.1"/>
</dbReference>
<dbReference type="InterPro" id="IPR017734">
    <property type="entry name" value="T6SS_SciN"/>
</dbReference>
<dbReference type="PANTHER" id="PTHR37625:SF4">
    <property type="entry name" value="OUTER MEMBRANE LIPOPROTEIN"/>
    <property type="match status" value="1"/>
</dbReference>
<evidence type="ECO:0000313" key="2">
    <source>
        <dbReference type="EMBL" id="RKP52321.1"/>
    </source>
</evidence>
<name>A0A494XRP4_9BURK</name>
<reference evidence="2 3" key="1">
    <citation type="submission" date="2018-10" db="EMBL/GenBank/DDBJ databases">
        <title>Paraburkholderia sp. 7MK8-2, isolated from soil.</title>
        <authorList>
            <person name="Gao Z.-H."/>
            <person name="Qiu L.-H."/>
        </authorList>
    </citation>
    <scope>NUCLEOTIDE SEQUENCE [LARGE SCALE GENOMIC DNA]</scope>
    <source>
        <strain evidence="2 3">7MK8-2</strain>
    </source>
</reference>
<dbReference type="PROSITE" id="PS51257">
    <property type="entry name" value="PROKAR_LIPOPROTEIN"/>
    <property type="match status" value="1"/>
</dbReference>
<keyword evidence="2" id="KW-0449">Lipoprotein</keyword>